<evidence type="ECO:0000256" key="1">
    <source>
        <dbReference type="SAM" id="Coils"/>
    </source>
</evidence>
<evidence type="ECO:0000313" key="2">
    <source>
        <dbReference type="EMBL" id="KAF9536185.1"/>
    </source>
</evidence>
<keyword evidence="1" id="KW-0175">Coiled coil</keyword>
<gene>
    <name evidence="2" type="ORF">EC957_012226</name>
</gene>
<dbReference type="Proteomes" id="UP000723463">
    <property type="component" value="Unassembled WGS sequence"/>
</dbReference>
<dbReference type="EMBL" id="JAAAXW010000937">
    <property type="protein sequence ID" value="KAF9536185.1"/>
    <property type="molecule type" value="Genomic_DNA"/>
</dbReference>
<comment type="caution">
    <text evidence="2">The sequence shown here is derived from an EMBL/GenBank/DDBJ whole genome shotgun (WGS) entry which is preliminary data.</text>
</comment>
<protein>
    <submittedName>
        <fullName evidence="2">Uncharacterized protein</fullName>
    </submittedName>
</protein>
<organism evidence="2 3">
    <name type="scientific">Mortierella hygrophila</name>
    <dbReference type="NCBI Taxonomy" id="979708"/>
    <lineage>
        <taxon>Eukaryota</taxon>
        <taxon>Fungi</taxon>
        <taxon>Fungi incertae sedis</taxon>
        <taxon>Mucoromycota</taxon>
        <taxon>Mortierellomycotina</taxon>
        <taxon>Mortierellomycetes</taxon>
        <taxon>Mortierellales</taxon>
        <taxon>Mortierellaceae</taxon>
        <taxon>Mortierella</taxon>
    </lineage>
</organism>
<keyword evidence="3" id="KW-1185">Reference proteome</keyword>
<dbReference type="AlphaFoldDB" id="A0A9P6EW91"/>
<evidence type="ECO:0000313" key="3">
    <source>
        <dbReference type="Proteomes" id="UP000723463"/>
    </source>
</evidence>
<name>A0A9P6EW91_9FUNG</name>
<reference evidence="2" key="1">
    <citation type="journal article" date="2020" name="Fungal Divers.">
        <title>Resolving the Mortierellaceae phylogeny through synthesis of multi-gene phylogenetics and phylogenomics.</title>
        <authorList>
            <person name="Vandepol N."/>
            <person name="Liber J."/>
            <person name="Desiro A."/>
            <person name="Na H."/>
            <person name="Kennedy M."/>
            <person name="Barry K."/>
            <person name="Grigoriev I.V."/>
            <person name="Miller A.N."/>
            <person name="O'Donnell K."/>
            <person name="Stajich J.E."/>
            <person name="Bonito G."/>
        </authorList>
    </citation>
    <scope>NUCLEOTIDE SEQUENCE</scope>
    <source>
        <strain evidence="2">NRRL 2591</strain>
    </source>
</reference>
<accession>A0A9P6EW91</accession>
<proteinExistence type="predicted"/>
<feature type="coiled-coil region" evidence="1">
    <location>
        <begin position="149"/>
        <end position="230"/>
    </location>
</feature>
<sequence length="269" mass="31169">MAELPPPSPPAKPRVLWTAKTVKEKFRYIKDQYDKCVKLMKATGNGDTESSTLAEAIYDITPYYHELVAIFGAQLTRNHPPLRDSATPGRATFVLNEPDLEERAPANPQNEHPLYTSIKSIVSEFTTQSSSGATVTGESLGSKEMKFHMDFIERERTACERERRALEKEKEDWRERTQRERDEWNARMEREREDLRNDTNRQRNLLDELREELKQAKAAFQTEKARHQDDVIEFRNKNKDREVLVATLAKYKVLVDGRAGSMSPKNENK</sequence>